<proteinExistence type="inferred from homology"/>
<dbReference type="PIRSF" id="PIRSF006815">
    <property type="entry name" value="GcvPA"/>
    <property type="match status" value="1"/>
</dbReference>
<name>G8TTZ0_SULAD</name>
<protein>
    <recommendedName>
        <fullName evidence="4">Probable glycine dehydrogenase (decarboxylating) subunit 1</fullName>
        <ecNumber evidence="4">1.4.4.2</ecNumber>
    </recommendedName>
    <alternativeName>
        <fullName evidence="4">Glycine cleavage system P-protein subunit 1</fullName>
    </alternativeName>
    <alternativeName>
        <fullName evidence="4">Glycine decarboxylase subunit 1</fullName>
    </alternativeName>
    <alternativeName>
        <fullName evidence="4">Glycine dehydrogenase (aminomethyl-transferring) subunit 1</fullName>
    </alternativeName>
</protein>
<evidence type="ECO:0000259" key="5">
    <source>
        <dbReference type="Pfam" id="PF02347"/>
    </source>
</evidence>
<dbReference type="InterPro" id="IPR023010">
    <property type="entry name" value="GcvPA"/>
</dbReference>
<dbReference type="InterPro" id="IPR020581">
    <property type="entry name" value="GDC_P"/>
</dbReference>
<dbReference type="Gene3D" id="3.90.1150.10">
    <property type="entry name" value="Aspartate Aminotransferase, domain 1"/>
    <property type="match status" value="1"/>
</dbReference>
<dbReference type="PANTHER" id="PTHR42806">
    <property type="entry name" value="GLYCINE CLEAVAGE SYSTEM P-PROTEIN"/>
    <property type="match status" value="1"/>
</dbReference>
<keyword evidence="2 4" id="KW-0560">Oxidoreductase</keyword>
<dbReference type="AlphaFoldDB" id="G8TTZ0"/>
<evidence type="ECO:0000256" key="1">
    <source>
        <dbReference type="ARBA" id="ARBA00003788"/>
    </source>
</evidence>
<dbReference type="HOGENOM" id="CLU_004620_0_2_9"/>
<dbReference type="InterPro" id="IPR015421">
    <property type="entry name" value="PyrdxlP-dep_Trfase_major"/>
</dbReference>
<reference evidence="7" key="1">
    <citation type="submission" date="2011-12" db="EMBL/GenBank/DDBJ databases">
        <title>The complete genome of chromosome of Sulfobacillus acidophilus DSM 10332.</title>
        <authorList>
            <person name="Lucas S."/>
            <person name="Han J."/>
            <person name="Lapidus A."/>
            <person name="Bruce D."/>
            <person name="Goodwin L."/>
            <person name="Pitluck S."/>
            <person name="Peters L."/>
            <person name="Kyrpides N."/>
            <person name="Mavromatis K."/>
            <person name="Ivanova N."/>
            <person name="Mikhailova N."/>
            <person name="Chertkov O."/>
            <person name="Saunders E."/>
            <person name="Detter J.C."/>
            <person name="Tapia R."/>
            <person name="Han C."/>
            <person name="Land M."/>
            <person name="Hauser L."/>
            <person name="Markowitz V."/>
            <person name="Cheng J.-F."/>
            <person name="Hugenholtz P."/>
            <person name="Woyke T."/>
            <person name="Wu D."/>
            <person name="Pukall R."/>
            <person name="Gehrich-Schroeter G."/>
            <person name="Schneider S."/>
            <person name="Klenk H.-P."/>
            <person name="Eisen J.A."/>
        </authorList>
    </citation>
    <scope>NUCLEOTIDE SEQUENCE [LARGE SCALE GENOMIC DNA]</scope>
    <source>
        <strain evidence="7">ATCC 700253 / DSM 10332 / NAL</strain>
    </source>
</reference>
<dbReference type="EC" id="1.4.4.2" evidence="4"/>
<dbReference type="PANTHER" id="PTHR42806:SF1">
    <property type="entry name" value="GLYCINE DEHYDROGENASE (DECARBOXYLATING)"/>
    <property type="match status" value="1"/>
</dbReference>
<evidence type="ECO:0000256" key="4">
    <source>
        <dbReference type="HAMAP-Rule" id="MF_00712"/>
    </source>
</evidence>
<dbReference type="STRING" id="679936.Sulac_1081"/>
<comment type="similarity">
    <text evidence="4">Belongs to the GcvP family. N-terminal subunit subfamily.</text>
</comment>
<sequence length="440" mass="47561">MAYIPDTPEDRAHMLAALGIDAVDALFEDLPPSVRLNRLLDVPPALSESELSRHLRQLAAQNRDLGQLTSFLGGGFYDRYVPAAVGALAQRGEFLTAYTPYQPEVSQGTLAAIFEFQSMIQTLTGTDASQASLYDGASAVGEACLMALANAPKRHRLLFGRTVLSQSRQVAETYSRARGAEITVIDGVDEIMGDDVAAVIWQYPDLLGQITALPAIIEKTHAIGAVAIVVADPVALALLTPPGEFGADIVVGEGQPLGNRLQLGGPTFGFMGVKSPWIRKMPGRIVGATVDHAGRRGFVLTLQAREQHIRREKATSNICSNHSLNALMATIYLSLLGPEGLKAVATVSAELAHYLADRLASAGLVRVPRQEPFLYEFTVRVPGSVADLNRHLLDRGILGGRDLGQEDPAWQGLWQLAVTEQRTKDDCDRLVEEVLAWQSR</sequence>
<evidence type="ECO:0000313" key="6">
    <source>
        <dbReference type="EMBL" id="AEW04581.1"/>
    </source>
</evidence>
<dbReference type="EMBL" id="CP003179">
    <property type="protein sequence ID" value="AEW04581.1"/>
    <property type="molecule type" value="Genomic_DNA"/>
</dbReference>
<organism evidence="6 7">
    <name type="scientific">Sulfobacillus acidophilus (strain ATCC 700253 / DSM 10332 / NAL)</name>
    <dbReference type="NCBI Taxonomy" id="679936"/>
    <lineage>
        <taxon>Bacteria</taxon>
        <taxon>Bacillati</taxon>
        <taxon>Bacillota</taxon>
        <taxon>Clostridia</taxon>
        <taxon>Eubacteriales</taxon>
        <taxon>Clostridiales Family XVII. Incertae Sedis</taxon>
        <taxon>Sulfobacillus</taxon>
    </lineage>
</organism>
<gene>
    <name evidence="4" type="primary">gcvPA</name>
    <name evidence="6" type="ordered locus">Sulac_1081</name>
</gene>
<comment type="catalytic activity">
    <reaction evidence="3 4">
        <text>N(6)-[(R)-lipoyl]-L-lysyl-[glycine-cleavage complex H protein] + glycine + H(+) = N(6)-[(R)-S(8)-aminomethyldihydrolipoyl]-L-lysyl-[glycine-cleavage complex H protein] + CO2</text>
        <dbReference type="Rhea" id="RHEA:24304"/>
        <dbReference type="Rhea" id="RHEA-COMP:10494"/>
        <dbReference type="Rhea" id="RHEA-COMP:10495"/>
        <dbReference type="ChEBI" id="CHEBI:15378"/>
        <dbReference type="ChEBI" id="CHEBI:16526"/>
        <dbReference type="ChEBI" id="CHEBI:57305"/>
        <dbReference type="ChEBI" id="CHEBI:83099"/>
        <dbReference type="ChEBI" id="CHEBI:83143"/>
        <dbReference type="EC" id="1.4.4.2"/>
    </reaction>
</comment>
<comment type="function">
    <text evidence="1 4">The glycine cleavage system catalyzes the degradation of glycine. The P protein binds the alpha-amino group of glycine through its pyridoxal phosphate cofactor; CO(2) is released and the remaining methylamine moiety is then transferred to the lipoamide cofactor of the H protein.</text>
</comment>
<dbReference type="InterPro" id="IPR049315">
    <property type="entry name" value="GDC-P_N"/>
</dbReference>
<dbReference type="KEGG" id="sap:Sulac_1081"/>
<reference evidence="6 7" key="2">
    <citation type="journal article" date="2012" name="Stand. Genomic Sci.">
        <title>Complete genome sequence of the moderately thermophilic mineral-sulfide-oxidizing firmicute Sulfobacillus acidophilus type strain (NAL(T)).</title>
        <authorList>
            <person name="Anderson I."/>
            <person name="Chertkov O."/>
            <person name="Chen A."/>
            <person name="Saunders E."/>
            <person name="Lapidus A."/>
            <person name="Nolan M."/>
            <person name="Lucas S."/>
            <person name="Hammon N."/>
            <person name="Deshpande S."/>
            <person name="Cheng J.F."/>
            <person name="Han C."/>
            <person name="Tapia R."/>
            <person name="Goodwin L.A."/>
            <person name="Pitluck S."/>
            <person name="Liolios K."/>
            <person name="Pagani I."/>
            <person name="Ivanova N."/>
            <person name="Mikhailova N."/>
            <person name="Pati A."/>
            <person name="Palaniappan K."/>
            <person name="Land M."/>
            <person name="Pan C."/>
            <person name="Rohde M."/>
            <person name="Pukall R."/>
            <person name="Goker M."/>
            <person name="Detter J.C."/>
            <person name="Woyke T."/>
            <person name="Bristow J."/>
            <person name="Eisen J.A."/>
            <person name="Markowitz V."/>
            <person name="Hugenholtz P."/>
            <person name="Kyrpides N.C."/>
            <person name="Klenk H.P."/>
            <person name="Mavromatis K."/>
        </authorList>
    </citation>
    <scope>NUCLEOTIDE SEQUENCE [LARGE SCALE GENOMIC DNA]</scope>
    <source>
        <strain evidence="7">ATCC 700253 / DSM 10332 / NAL</strain>
    </source>
</reference>
<dbReference type="Gene3D" id="3.40.640.10">
    <property type="entry name" value="Type I PLP-dependent aspartate aminotransferase-like (Major domain)"/>
    <property type="match status" value="1"/>
</dbReference>
<comment type="subunit">
    <text evidence="4">The glycine cleavage system is composed of four proteins: P, T, L and H. In this organism, the P 'protein' is a heterodimer of two subunits.</text>
</comment>
<evidence type="ECO:0000256" key="2">
    <source>
        <dbReference type="ARBA" id="ARBA00023002"/>
    </source>
</evidence>
<feature type="domain" description="Glycine cleavage system P-protein N-terminal" evidence="5">
    <location>
        <begin position="2"/>
        <end position="432"/>
    </location>
</feature>
<dbReference type="PATRIC" id="fig|679936.5.peg.1140"/>
<accession>G8TTZ0</accession>
<dbReference type="SUPFAM" id="SSF53383">
    <property type="entry name" value="PLP-dependent transferases"/>
    <property type="match status" value="1"/>
</dbReference>
<keyword evidence="7" id="KW-1185">Reference proteome</keyword>
<dbReference type="Proteomes" id="UP000005439">
    <property type="component" value="Chromosome"/>
</dbReference>
<dbReference type="Pfam" id="PF02347">
    <property type="entry name" value="GDC-P"/>
    <property type="match status" value="1"/>
</dbReference>
<dbReference type="GO" id="GO:0004375">
    <property type="term" value="F:glycine dehydrogenase (decarboxylating) activity"/>
    <property type="evidence" value="ECO:0007669"/>
    <property type="project" value="UniProtKB-EC"/>
</dbReference>
<evidence type="ECO:0000313" key="7">
    <source>
        <dbReference type="Proteomes" id="UP000005439"/>
    </source>
</evidence>
<dbReference type="GO" id="GO:0009116">
    <property type="term" value="P:nucleoside metabolic process"/>
    <property type="evidence" value="ECO:0007669"/>
    <property type="project" value="InterPro"/>
</dbReference>
<dbReference type="HAMAP" id="MF_00712">
    <property type="entry name" value="GcvPA"/>
    <property type="match status" value="1"/>
</dbReference>
<dbReference type="InterPro" id="IPR015422">
    <property type="entry name" value="PyrdxlP-dep_Trfase_small"/>
</dbReference>
<dbReference type="InterPro" id="IPR015424">
    <property type="entry name" value="PyrdxlP-dep_Trfase"/>
</dbReference>
<dbReference type="CDD" id="cd00613">
    <property type="entry name" value="GDC-P"/>
    <property type="match status" value="1"/>
</dbReference>
<evidence type="ECO:0000256" key="3">
    <source>
        <dbReference type="ARBA" id="ARBA00049026"/>
    </source>
</evidence>
<dbReference type="GO" id="GO:0019464">
    <property type="term" value="P:glycine decarboxylation via glycine cleavage system"/>
    <property type="evidence" value="ECO:0007669"/>
    <property type="project" value="UniProtKB-UniRule"/>
</dbReference>
<dbReference type="NCBIfam" id="NF001696">
    <property type="entry name" value="PRK00451.1"/>
    <property type="match status" value="1"/>
</dbReference>